<dbReference type="PANTHER" id="PTHR43180">
    <property type="entry name" value="3-OXOACYL-(ACYL-CARRIER-PROTEIN) REDUCTASE (AFU_ORTHOLOGUE AFUA_6G11210)"/>
    <property type="match status" value="1"/>
</dbReference>
<protein>
    <submittedName>
        <fullName evidence="4">SDR family oxidoreductase</fullName>
    </submittedName>
</protein>
<dbReference type="EMBL" id="CP043043">
    <property type="protein sequence ID" value="QEH95262.1"/>
    <property type="molecule type" value="Genomic_DNA"/>
</dbReference>
<dbReference type="PRINTS" id="PR00080">
    <property type="entry name" value="SDRFAMILY"/>
</dbReference>
<name>A0AAP9ERE5_GLUTH</name>
<evidence type="ECO:0000256" key="2">
    <source>
        <dbReference type="ARBA" id="ARBA00023002"/>
    </source>
</evidence>
<dbReference type="PROSITE" id="PS00061">
    <property type="entry name" value="ADH_SHORT"/>
    <property type="match status" value="1"/>
</dbReference>
<dbReference type="Gene3D" id="3.40.50.720">
    <property type="entry name" value="NAD(P)-binding Rossmann-like Domain"/>
    <property type="match status" value="1"/>
</dbReference>
<organism evidence="4 5">
    <name type="scientific">Gluconobacter thailandicus</name>
    <dbReference type="NCBI Taxonomy" id="257438"/>
    <lineage>
        <taxon>Bacteria</taxon>
        <taxon>Pseudomonadati</taxon>
        <taxon>Pseudomonadota</taxon>
        <taxon>Alphaproteobacteria</taxon>
        <taxon>Acetobacterales</taxon>
        <taxon>Acetobacteraceae</taxon>
        <taxon>Gluconobacter</taxon>
    </lineage>
</organism>
<dbReference type="GO" id="GO:0016491">
    <property type="term" value="F:oxidoreductase activity"/>
    <property type="evidence" value="ECO:0007669"/>
    <property type="project" value="UniProtKB-KW"/>
</dbReference>
<evidence type="ECO:0000256" key="1">
    <source>
        <dbReference type="ARBA" id="ARBA00006484"/>
    </source>
</evidence>
<gene>
    <name evidence="4" type="ORF">FXF46_02525</name>
</gene>
<dbReference type="PRINTS" id="PR00081">
    <property type="entry name" value="GDHRDH"/>
</dbReference>
<dbReference type="FunFam" id="3.40.50.720:FF:000084">
    <property type="entry name" value="Short-chain dehydrogenase reductase"/>
    <property type="match status" value="1"/>
</dbReference>
<dbReference type="PANTHER" id="PTHR43180:SF66">
    <property type="entry name" value="SHORT-CHAIN DEHYDROGENASE_REDUCTASE FAMILY PROTEIN"/>
    <property type="match status" value="1"/>
</dbReference>
<dbReference type="InterPro" id="IPR002347">
    <property type="entry name" value="SDR_fam"/>
</dbReference>
<keyword evidence="2" id="KW-0560">Oxidoreductase</keyword>
<dbReference type="SUPFAM" id="SSF51735">
    <property type="entry name" value="NAD(P)-binding Rossmann-fold domains"/>
    <property type="match status" value="1"/>
</dbReference>
<sequence>MKTSLEGRVAAVTGGASGIGLECVRQLAQHGAIPYILDRDRTAIEKARDELGGQVRGLEVDLLRYETIDAAVATILDEQGRIDIMHANAGSYVGGNVWEGDPDVWEGMLRLNINAVFRSARAVMPSMMARKSGDILITSSVAGVVPVVAEPIYTASKHAVQAFVHTVRRQLAPHGVRVGAVLPGLAVTPLLKDWDQQRLRSYVDAGATLNPSDIAEAVMFMLSRRQGTVVRDLVILPHGFDI</sequence>
<evidence type="ECO:0000313" key="4">
    <source>
        <dbReference type="EMBL" id="QEH95262.1"/>
    </source>
</evidence>
<dbReference type="CDD" id="cd05233">
    <property type="entry name" value="SDR_c"/>
    <property type="match status" value="1"/>
</dbReference>
<dbReference type="KEGG" id="gti:FXF46_02525"/>
<proteinExistence type="inferred from homology"/>
<accession>A0AAP9ERE5</accession>
<dbReference type="InterPro" id="IPR036291">
    <property type="entry name" value="NAD(P)-bd_dom_sf"/>
</dbReference>
<comment type="similarity">
    <text evidence="1 3">Belongs to the short-chain dehydrogenases/reductases (SDR) family.</text>
</comment>
<reference evidence="4 5" key="1">
    <citation type="submission" date="2019-08" db="EMBL/GenBank/DDBJ databases">
        <title>Gluconobacter frateurii HD924 genome.</title>
        <authorList>
            <person name="Liu Y."/>
            <person name="Zhang P."/>
        </authorList>
    </citation>
    <scope>NUCLEOTIDE SEQUENCE [LARGE SCALE GENOMIC DNA]</scope>
    <source>
        <strain evidence="4 5">HD924</strain>
    </source>
</reference>
<dbReference type="Proteomes" id="UP000323560">
    <property type="component" value="Chromosome"/>
</dbReference>
<dbReference type="RefSeq" id="WP_148619453.1">
    <property type="nucleotide sequence ID" value="NZ_CP043043.1"/>
</dbReference>
<dbReference type="Pfam" id="PF00106">
    <property type="entry name" value="adh_short"/>
    <property type="match status" value="1"/>
</dbReference>
<evidence type="ECO:0000256" key="3">
    <source>
        <dbReference type="RuleBase" id="RU000363"/>
    </source>
</evidence>
<dbReference type="InterPro" id="IPR020904">
    <property type="entry name" value="Sc_DH/Rdtase_CS"/>
</dbReference>
<dbReference type="AlphaFoldDB" id="A0AAP9ERE5"/>
<evidence type="ECO:0000313" key="5">
    <source>
        <dbReference type="Proteomes" id="UP000323560"/>
    </source>
</evidence>